<dbReference type="Proteomes" id="UP001215827">
    <property type="component" value="Chromosome"/>
</dbReference>
<dbReference type="InterPro" id="IPR016181">
    <property type="entry name" value="Acyl_CoA_acyltransferase"/>
</dbReference>
<reference evidence="2 3" key="1">
    <citation type="submission" date="2023-03" db="EMBL/GenBank/DDBJ databases">
        <title>Altererythrobacter sp. CAU 1644 isolated from sand.</title>
        <authorList>
            <person name="Kim W."/>
        </authorList>
    </citation>
    <scope>NUCLEOTIDE SEQUENCE [LARGE SCALE GENOMIC DNA]</scope>
    <source>
        <strain evidence="2 3">CAU 1644</strain>
    </source>
</reference>
<dbReference type="Pfam" id="PF13302">
    <property type="entry name" value="Acetyltransf_3"/>
    <property type="match status" value="1"/>
</dbReference>
<dbReference type="PROSITE" id="PS51186">
    <property type="entry name" value="GNAT"/>
    <property type="match status" value="1"/>
</dbReference>
<protein>
    <submittedName>
        <fullName evidence="2">GNAT family protein</fullName>
        <ecNumber evidence="2">2.-.-.-</ecNumber>
    </submittedName>
</protein>
<dbReference type="RefSeq" id="WP_278015381.1">
    <property type="nucleotide sequence ID" value="NZ_CP121106.1"/>
</dbReference>
<evidence type="ECO:0000313" key="3">
    <source>
        <dbReference type="Proteomes" id="UP001215827"/>
    </source>
</evidence>
<keyword evidence="3" id="KW-1185">Reference proteome</keyword>
<dbReference type="SUPFAM" id="SSF55729">
    <property type="entry name" value="Acyl-CoA N-acyltransferases (Nat)"/>
    <property type="match status" value="1"/>
</dbReference>
<dbReference type="Gene3D" id="3.40.630.30">
    <property type="match status" value="1"/>
</dbReference>
<evidence type="ECO:0000259" key="1">
    <source>
        <dbReference type="PROSITE" id="PS51186"/>
    </source>
</evidence>
<sequence>MTQDLPTPTLETERFTMRPLVPADAEALFPTLSDPDHAQFLIQAPFESVEALGDWLCDPDWNGRSWSGIDRSTGELVGRIVAVPSGEGTFEIGYGTVKHRHKQGVAVECVRRLLAYLFEEEGIHRAIAGTDPRNVASNRVLEKLGFRREAHYVESCRSHLGWCDEYYWGLLAREWRAAKPAN</sequence>
<dbReference type="PANTHER" id="PTHR43441">
    <property type="entry name" value="RIBOSOMAL-PROTEIN-SERINE ACETYLTRANSFERASE"/>
    <property type="match status" value="1"/>
</dbReference>
<dbReference type="EC" id="2.-.-.-" evidence="2"/>
<proteinExistence type="predicted"/>
<dbReference type="InterPro" id="IPR000182">
    <property type="entry name" value="GNAT_dom"/>
</dbReference>
<accession>A0ABY8FNM8</accession>
<evidence type="ECO:0000313" key="2">
    <source>
        <dbReference type="EMBL" id="WFL76616.1"/>
    </source>
</evidence>
<organism evidence="2 3">
    <name type="scientific">Altererythrobacter arenosus</name>
    <dbReference type="NCBI Taxonomy" id="3032592"/>
    <lineage>
        <taxon>Bacteria</taxon>
        <taxon>Pseudomonadati</taxon>
        <taxon>Pseudomonadota</taxon>
        <taxon>Alphaproteobacteria</taxon>
        <taxon>Sphingomonadales</taxon>
        <taxon>Erythrobacteraceae</taxon>
        <taxon>Altererythrobacter</taxon>
    </lineage>
</organism>
<dbReference type="PANTHER" id="PTHR43441:SF6">
    <property type="entry name" value="N-ACETYLTRANSFERASE DOMAIN-CONTAINING PROTEIN"/>
    <property type="match status" value="1"/>
</dbReference>
<name>A0ABY8FNM8_9SPHN</name>
<dbReference type="GO" id="GO:0016740">
    <property type="term" value="F:transferase activity"/>
    <property type="evidence" value="ECO:0007669"/>
    <property type="project" value="UniProtKB-KW"/>
</dbReference>
<feature type="domain" description="N-acetyltransferase" evidence="1">
    <location>
        <begin position="15"/>
        <end position="173"/>
    </location>
</feature>
<keyword evidence="2" id="KW-0808">Transferase</keyword>
<gene>
    <name evidence="2" type="ORF">P7228_11485</name>
</gene>
<dbReference type="InterPro" id="IPR051908">
    <property type="entry name" value="Ribosomal_N-acetyltransferase"/>
</dbReference>
<dbReference type="EMBL" id="CP121106">
    <property type="protein sequence ID" value="WFL76616.1"/>
    <property type="molecule type" value="Genomic_DNA"/>
</dbReference>